<dbReference type="OrthoDB" id="10408108at2759"/>
<dbReference type="AlphaFoldDB" id="A0A835T9W5"/>
<dbReference type="EMBL" id="JAEHOC010000013">
    <property type="protein sequence ID" value="KAG2436459.1"/>
    <property type="molecule type" value="Genomic_DNA"/>
</dbReference>
<evidence type="ECO:0000256" key="1">
    <source>
        <dbReference type="SAM" id="MobiDB-lite"/>
    </source>
</evidence>
<protein>
    <submittedName>
        <fullName evidence="2">Uncharacterized protein</fullName>
    </submittedName>
</protein>
<feature type="compositionally biased region" description="Polar residues" evidence="1">
    <location>
        <begin position="73"/>
        <end position="100"/>
    </location>
</feature>
<name>A0A835T9W5_CHLIN</name>
<feature type="region of interest" description="Disordered" evidence="1">
    <location>
        <begin position="26"/>
        <end position="100"/>
    </location>
</feature>
<evidence type="ECO:0000313" key="3">
    <source>
        <dbReference type="Proteomes" id="UP000650467"/>
    </source>
</evidence>
<dbReference type="Proteomes" id="UP000650467">
    <property type="component" value="Unassembled WGS sequence"/>
</dbReference>
<proteinExistence type="predicted"/>
<sequence>MFLAPRLPADENAGVGGTIKLRSGLGGGLRGIGSATSGPLKPLASATNKSAAPGGPSKPGQAFSAQPRAILGNLTNTAKPSSASSALTSGKAKQQSLQPQAVSIENAAGKSWKAQERDRAAQEAHTVTTRVNRTIAAVSTWKTAPFFILADEDASDASEVDEPVRESEAPIVVQLHGPGASNRGNENVMPPAAGSSGVHFSAGARLPDLGAGPLDLAFDFDTEDEDAALL</sequence>
<accession>A0A835T9W5</accession>
<comment type="caution">
    <text evidence="2">The sequence shown here is derived from an EMBL/GenBank/DDBJ whole genome shotgun (WGS) entry which is preliminary data.</text>
</comment>
<evidence type="ECO:0000313" key="2">
    <source>
        <dbReference type="EMBL" id="KAG2436459.1"/>
    </source>
</evidence>
<gene>
    <name evidence="2" type="ORF">HXX76_006762</name>
</gene>
<organism evidence="2 3">
    <name type="scientific">Chlamydomonas incerta</name>
    <dbReference type="NCBI Taxonomy" id="51695"/>
    <lineage>
        <taxon>Eukaryota</taxon>
        <taxon>Viridiplantae</taxon>
        <taxon>Chlorophyta</taxon>
        <taxon>core chlorophytes</taxon>
        <taxon>Chlorophyceae</taxon>
        <taxon>CS clade</taxon>
        <taxon>Chlamydomonadales</taxon>
        <taxon>Chlamydomonadaceae</taxon>
        <taxon>Chlamydomonas</taxon>
    </lineage>
</organism>
<reference evidence="2" key="1">
    <citation type="journal article" date="2020" name="bioRxiv">
        <title>Comparative genomics of Chlamydomonas.</title>
        <authorList>
            <person name="Craig R.J."/>
            <person name="Hasan A.R."/>
            <person name="Ness R.W."/>
            <person name="Keightley P.D."/>
        </authorList>
    </citation>
    <scope>NUCLEOTIDE SEQUENCE</scope>
    <source>
        <strain evidence="2">SAG 7.73</strain>
    </source>
</reference>
<keyword evidence="3" id="KW-1185">Reference proteome</keyword>